<evidence type="ECO:0000313" key="3">
    <source>
        <dbReference type="Proteomes" id="UP000037600"/>
    </source>
</evidence>
<evidence type="ECO:0000256" key="1">
    <source>
        <dbReference type="SAM" id="Phobius"/>
    </source>
</evidence>
<comment type="caution">
    <text evidence="2">The sequence shown here is derived from an EMBL/GenBank/DDBJ whole genome shotgun (WGS) entry which is preliminary data.</text>
</comment>
<protein>
    <submittedName>
        <fullName evidence="2">Uncharacterized protein</fullName>
    </submittedName>
</protein>
<name>A0A0J8H207_9ALTE</name>
<accession>A0A0J8H207</accession>
<gene>
    <name evidence="2" type="ORF">XM47_00175</name>
</gene>
<dbReference type="RefSeq" id="WP_048687980.1">
    <property type="nucleotide sequence ID" value="NZ_KQ130482.1"/>
</dbReference>
<dbReference type="AlphaFoldDB" id="A0A0J8H207"/>
<reference evidence="2 3" key="1">
    <citation type="submission" date="2015-04" db="EMBL/GenBank/DDBJ databases">
        <title>Draft Genome Sequence of the Novel Agar-Digesting Marine Bacterium Q1.</title>
        <authorList>
            <person name="Li Y."/>
            <person name="Li D."/>
            <person name="Chen G."/>
            <person name="Du Z."/>
        </authorList>
    </citation>
    <scope>NUCLEOTIDE SEQUENCE [LARGE SCALE GENOMIC DNA]</scope>
    <source>
        <strain evidence="2 3">Q1</strain>
    </source>
</reference>
<dbReference type="Proteomes" id="UP000037600">
    <property type="component" value="Unassembled WGS sequence"/>
</dbReference>
<feature type="transmembrane region" description="Helical" evidence="1">
    <location>
        <begin position="98"/>
        <end position="116"/>
    </location>
</feature>
<keyword evidence="3" id="KW-1185">Reference proteome</keyword>
<keyword evidence="1" id="KW-0472">Membrane</keyword>
<proteinExistence type="predicted"/>
<dbReference type="EMBL" id="LAZL01000001">
    <property type="protein sequence ID" value="KMT67053.1"/>
    <property type="molecule type" value="Genomic_DNA"/>
</dbReference>
<evidence type="ECO:0000313" key="2">
    <source>
        <dbReference type="EMBL" id="KMT67053.1"/>
    </source>
</evidence>
<keyword evidence="1" id="KW-0812">Transmembrane</keyword>
<keyword evidence="1" id="KW-1133">Transmembrane helix</keyword>
<organism evidence="2 3">
    <name type="scientific">Catenovulum maritimum</name>
    <dbReference type="NCBI Taxonomy" id="1513271"/>
    <lineage>
        <taxon>Bacteria</taxon>
        <taxon>Pseudomonadati</taxon>
        <taxon>Pseudomonadota</taxon>
        <taxon>Gammaproteobacteria</taxon>
        <taxon>Alteromonadales</taxon>
        <taxon>Alteromonadaceae</taxon>
        <taxon>Catenovulum</taxon>
    </lineage>
</organism>
<sequence>MQQYFYICATNKPILINKRANQNIDTPQTELIQTNVLQPTLSSSIRRYQTMLDLLFLCVGIAVNQRILQFDQWVMVGSAILQLLFLLSGRRVNRAESALLLIGYSVYIVLSFTLFVG</sequence>